<organism evidence="1 2">
    <name type="scientific">Eretmocerus hayati</name>
    <dbReference type="NCBI Taxonomy" id="131215"/>
    <lineage>
        <taxon>Eukaryota</taxon>
        <taxon>Metazoa</taxon>
        <taxon>Ecdysozoa</taxon>
        <taxon>Arthropoda</taxon>
        <taxon>Hexapoda</taxon>
        <taxon>Insecta</taxon>
        <taxon>Pterygota</taxon>
        <taxon>Neoptera</taxon>
        <taxon>Endopterygota</taxon>
        <taxon>Hymenoptera</taxon>
        <taxon>Apocrita</taxon>
        <taxon>Proctotrupomorpha</taxon>
        <taxon>Chalcidoidea</taxon>
        <taxon>Aphelinidae</taxon>
        <taxon>Aphelininae</taxon>
        <taxon>Eretmocerus</taxon>
    </lineage>
</organism>
<evidence type="ECO:0000313" key="2">
    <source>
        <dbReference type="Proteomes" id="UP001239111"/>
    </source>
</evidence>
<comment type="caution">
    <text evidence="1">The sequence shown here is derived from an EMBL/GenBank/DDBJ whole genome shotgun (WGS) entry which is preliminary data.</text>
</comment>
<dbReference type="Proteomes" id="UP001239111">
    <property type="component" value="Chromosome 4"/>
</dbReference>
<reference evidence="1" key="1">
    <citation type="submission" date="2023-04" db="EMBL/GenBank/DDBJ databases">
        <title>A chromosome-level genome assembly of the parasitoid wasp Eretmocerus hayati.</title>
        <authorList>
            <person name="Zhong Y."/>
            <person name="Liu S."/>
            <person name="Liu Y."/>
        </authorList>
    </citation>
    <scope>NUCLEOTIDE SEQUENCE</scope>
    <source>
        <strain evidence="1">ZJU_SS_LIU_2023</strain>
    </source>
</reference>
<proteinExistence type="predicted"/>
<protein>
    <submittedName>
        <fullName evidence="1">Uncharacterized protein</fullName>
    </submittedName>
</protein>
<gene>
    <name evidence="1" type="ORF">QAD02_008714</name>
</gene>
<keyword evidence="2" id="KW-1185">Reference proteome</keyword>
<name>A0ACC2N7B1_9HYME</name>
<evidence type="ECO:0000313" key="1">
    <source>
        <dbReference type="EMBL" id="KAJ8667052.1"/>
    </source>
</evidence>
<sequence>MGAAAAKTAAVAHAIAAAGRADDHRNWLGWHRQVFRILCTKPPVILSLDGGTLSWRTVEGSQEQPCRRVRENSGNLVPTRSRNADCAATLNVKSILFFPEENRRAKYWSKPLPEIVISEQSSASSEVILQEVVQSTVALAQDIGGEGFSDMQNSDLLEIILPERSQLSAADIEEILEDSEQAQAQENSGDITESSFSTRALAEILNAVQNAIDQAFDKDPILTRSLKFKQDCELALLPYRELYRDFIRRSRQTRMTDFLAKT</sequence>
<dbReference type="EMBL" id="CM056744">
    <property type="protein sequence ID" value="KAJ8667052.1"/>
    <property type="molecule type" value="Genomic_DNA"/>
</dbReference>
<accession>A0ACC2N7B1</accession>